<organism evidence="3 4">
    <name type="scientific">Candidatus Collierbacteria bacterium CG17_big_fil_post_rev_8_21_14_2_50_45_7</name>
    <dbReference type="NCBI Taxonomy" id="1974536"/>
    <lineage>
        <taxon>Bacteria</taxon>
        <taxon>Candidatus Collieribacteriota</taxon>
    </lineage>
</organism>
<feature type="non-terminal residue" evidence="3">
    <location>
        <position position="59"/>
    </location>
</feature>
<evidence type="ECO:0000256" key="1">
    <source>
        <dbReference type="ARBA" id="ARBA00009981"/>
    </source>
</evidence>
<comment type="similarity">
    <text evidence="1 2">Belongs to the phD/YefM antitoxin family.</text>
</comment>
<reference evidence="4" key="1">
    <citation type="submission" date="2017-09" db="EMBL/GenBank/DDBJ databases">
        <title>Depth-based differentiation of microbial function through sediment-hosted aquifers and enrichment of novel symbionts in the deep terrestrial subsurface.</title>
        <authorList>
            <person name="Probst A.J."/>
            <person name="Ladd B."/>
            <person name="Jarett J.K."/>
            <person name="Geller-Mcgrath D.E."/>
            <person name="Sieber C.M.K."/>
            <person name="Emerson J.B."/>
            <person name="Anantharaman K."/>
            <person name="Thomas B.C."/>
            <person name="Malmstrom R."/>
            <person name="Stieglmeier M."/>
            <person name="Klingl A."/>
            <person name="Woyke T."/>
            <person name="Ryan C.M."/>
            <person name="Banfield J.F."/>
        </authorList>
    </citation>
    <scope>NUCLEOTIDE SEQUENCE [LARGE SCALE GENOMIC DNA]</scope>
</reference>
<dbReference type="NCBIfam" id="TIGR01552">
    <property type="entry name" value="phd_fam"/>
    <property type="match status" value="1"/>
</dbReference>
<sequence>MNTLSILNTVSARQLQRDYKSIFANVNKTNTPIMVISNNEPQVVILSIKEMDNINKFFS</sequence>
<protein>
    <recommendedName>
        <fullName evidence="2">Antitoxin</fullName>
    </recommendedName>
</protein>
<proteinExistence type="inferred from homology"/>
<dbReference type="Proteomes" id="UP000230556">
    <property type="component" value="Unassembled WGS sequence"/>
</dbReference>
<dbReference type="AlphaFoldDB" id="A0A2M7FMF0"/>
<dbReference type="InterPro" id="IPR006442">
    <property type="entry name" value="Antitoxin_Phd/YefM"/>
</dbReference>
<comment type="function">
    <text evidence="2">Antitoxin component of a type II toxin-antitoxin (TA) system.</text>
</comment>
<dbReference type="Pfam" id="PF02604">
    <property type="entry name" value="PhdYeFM_antitox"/>
    <property type="match status" value="1"/>
</dbReference>
<evidence type="ECO:0000256" key="2">
    <source>
        <dbReference type="RuleBase" id="RU362080"/>
    </source>
</evidence>
<dbReference type="SUPFAM" id="SSF143120">
    <property type="entry name" value="YefM-like"/>
    <property type="match status" value="1"/>
</dbReference>
<comment type="caution">
    <text evidence="3">The sequence shown here is derived from an EMBL/GenBank/DDBJ whole genome shotgun (WGS) entry which is preliminary data.</text>
</comment>
<dbReference type="EMBL" id="PFFO01000205">
    <property type="protein sequence ID" value="PIW06634.1"/>
    <property type="molecule type" value="Genomic_DNA"/>
</dbReference>
<evidence type="ECO:0000313" key="4">
    <source>
        <dbReference type="Proteomes" id="UP000230556"/>
    </source>
</evidence>
<name>A0A2M7FMF0_9BACT</name>
<evidence type="ECO:0000313" key="3">
    <source>
        <dbReference type="EMBL" id="PIW06634.1"/>
    </source>
</evidence>
<dbReference type="Gene3D" id="3.40.1620.10">
    <property type="entry name" value="YefM-like domain"/>
    <property type="match status" value="1"/>
</dbReference>
<accession>A0A2M7FMF0</accession>
<gene>
    <name evidence="3" type="ORF">COW38_04590</name>
</gene>
<dbReference type="InterPro" id="IPR036165">
    <property type="entry name" value="YefM-like_sf"/>
</dbReference>